<dbReference type="CDD" id="cd00641">
    <property type="entry name" value="GTP_cyclohydro2"/>
    <property type="match status" value="1"/>
</dbReference>
<comment type="catalytic activity">
    <reaction evidence="7">
        <text>GTP + 4 H2O = 2,5-diamino-6-hydroxy-4-(5-phosphoribosylamino)-pyrimidine + formate + 2 phosphate + 3 H(+)</text>
        <dbReference type="Rhea" id="RHEA:23704"/>
        <dbReference type="ChEBI" id="CHEBI:15377"/>
        <dbReference type="ChEBI" id="CHEBI:15378"/>
        <dbReference type="ChEBI" id="CHEBI:15740"/>
        <dbReference type="ChEBI" id="CHEBI:37565"/>
        <dbReference type="ChEBI" id="CHEBI:43474"/>
        <dbReference type="ChEBI" id="CHEBI:58614"/>
        <dbReference type="EC" id="3.5.4.25"/>
    </reaction>
</comment>
<reference evidence="9 10" key="1">
    <citation type="journal article" date="2015" name="Nature">
        <title>rRNA introns, odd ribosomes, and small enigmatic genomes across a large radiation of phyla.</title>
        <authorList>
            <person name="Brown C.T."/>
            <person name="Hug L.A."/>
            <person name="Thomas B.C."/>
            <person name="Sharon I."/>
            <person name="Castelle C.J."/>
            <person name="Singh A."/>
            <person name="Wilkins M.J."/>
            <person name="Williams K.H."/>
            <person name="Banfield J.F."/>
        </authorList>
    </citation>
    <scope>NUCLEOTIDE SEQUENCE [LARGE SCALE GENOMIC DNA]</scope>
</reference>
<evidence type="ECO:0000256" key="5">
    <source>
        <dbReference type="ARBA" id="ARBA00022801"/>
    </source>
</evidence>
<dbReference type="GO" id="GO:0003935">
    <property type="term" value="F:GTP cyclohydrolase II activity"/>
    <property type="evidence" value="ECO:0007669"/>
    <property type="project" value="UniProtKB-EC"/>
</dbReference>
<dbReference type="GO" id="GO:0005829">
    <property type="term" value="C:cytosol"/>
    <property type="evidence" value="ECO:0007669"/>
    <property type="project" value="TreeGrafter"/>
</dbReference>
<keyword evidence="3" id="KW-0686">Riboflavin biosynthesis</keyword>
<dbReference type="InterPro" id="IPR036144">
    <property type="entry name" value="RibA-like_sf"/>
</dbReference>
<evidence type="ECO:0000256" key="1">
    <source>
        <dbReference type="ARBA" id="ARBA00005104"/>
    </source>
</evidence>
<dbReference type="Pfam" id="PF00925">
    <property type="entry name" value="GTP_cyclohydro2"/>
    <property type="match status" value="1"/>
</dbReference>
<evidence type="ECO:0000256" key="7">
    <source>
        <dbReference type="ARBA" id="ARBA00049295"/>
    </source>
</evidence>
<dbReference type="GO" id="GO:0005525">
    <property type="term" value="F:GTP binding"/>
    <property type="evidence" value="ECO:0007669"/>
    <property type="project" value="UniProtKB-KW"/>
</dbReference>
<proteinExistence type="predicted"/>
<evidence type="ECO:0000256" key="4">
    <source>
        <dbReference type="ARBA" id="ARBA00022741"/>
    </source>
</evidence>
<evidence type="ECO:0000313" key="10">
    <source>
        <dbReference type="Proteomes" id="UP000034531"/>
    </source>
</evidence>
<dbReference type="NCBIfam" id="NF001591">
    <property type="entry name" value="PRK00393.1"/>
    <property type="match status" value="1"/>
</dbReference>
<dbReference type="EC" id="3.5.4.25" evidence="2"/>
<dbReference type="GO" id="GO:0008686">
    <property type="term" value="F:3,4-dihydroxy-2-butanone-4-phosphate synthase activity"/>
    <property type="evidence" value="ECO:0007669"/>
    <property type="project" value="TreeGrafter"/>
</dbReference>
<dbReference type="PANTHER" id="PTHR21327:SF38">
    <property type="entry name" value="3,4-DIHYDROXY-2-BUTANONE 4-PHOSPHATE SYNTHASE"/>
    <property type="match status" value="1"/>
</dbReference>
<dbReference type="EMBL" id="LBYI01000032">
    <property type="protein sequence ID" value="KKR49332.1"/>
    <property type="molecule type" value="Genomic_DNA"/>
</dbReference>
<dbReference type="InterPro" id="IPR032677">
    <property type="entry name" value="GTP_cyclohydro_II"/>
</dbReference>
<dbReference type="InterPro" id="IPR000926">
    <property type="entry name" value="RibA"/>
</dbReference>
<dbReference type="PANTHER" id="PTHR21327">
    <property type="entry name" value="GTP CYCLOHYDROLASE II-RELATED"/>
    <property type="match status" value="1"/>
</dbReference>
<evidence type="ECO:0000313" key="9">
    <source>
        <dbReference type="EMBL" id="KKR49332.1"/>
    </source>
</evidence>
<gene>
    <name evidence="9" type="ORF">UT84_C0032G0004</name>
</gene>
<comment type="caution">
    <text evidence="9">The sequence shown here is derived from an EMBL/GenBank/DDBJ whole genome shotgun (WGS) entry which is preliminary data.</text>
</comment>
<keyword evidence="5 9" id="KW-0378">Hydrolase</keyword>
<dbReference type="UniPathway" id="UPA00275"/>
<protein>
    <recommendedName>
        <fullName evidence="2">GTP cyclohydrolase II</fullName>
        <ecNumber evidence="2">3.5.4.25</ecNumber>
    </recommendedName>
</protein>
<comment type="pathway">
    <text evidence="1">Cofactor biosynthesis; riboflavin biosynthesis.</text>
</comment>
<dbReference type="SUPFAM" id="SSF142695">
    <property type="entry name" value="RibA-like"/>
    <property type="match status" value="1"/>
</dbReference>
<accession>A0A0G0UGR3</accession>
<keyword evidence="6" id="KW-0342">GTP-binding</keyword>
<evidence type="ECO:0000256" key="6">
    <source>
        <dbReference type="ARBA" id="ARBA00023134"/>
    </source>
</evidence>
<organism evidence="9 10">
    <name type="scientific">Candidatus Curtissbacteria bacterium GW2011_GWA1_40_16</name>
    <dbReference type="NCBI Taxonomy" id="1618405"/>
    <lineage>
        <taxon>Bacteria</taxon>
        <taxon>Candidatus Curtissiibacteriota</taxon>
    </lineage>
</organism>
<keyword evidence="4" id="KW-0547">Nucleotide-binding</keyword>
<dbReference type="GO" id="GO:0009231">
    <property type="term" value="P:riboflavin biosynthetic process"/>
    <property type="evidence" value="ECO:0007669"/>
    <property type="project" value="UniProtKB-UniPathway"/>
</dbReference>
<feature type="domain" description="GTP cyclohydrolase II" evidence="8">
    <location>
        <begin position="5"/>
        <end position="165"/>
    </location>
</feature>
<dbReference type="Gene3D" id="3.40.50.10990">
    <property type="entry name" value="GTP cyclohydrolase II"/>
    <property type="match status" value="1"/>
</dbReference>
<dbReference type="AlphaFoldDB" id="A0A0G0UGR3"/>
<evidence type="ECO:0000256" key="3">
    <source>
        <dbReference type="ARBA" id="ARBA00022619"/>
    </source>
</evidence>
<evidence type="ECO:0000259" key="8">
    <source>
        <dbReference type="Pfam" id="PF00925"/>
    </source>
</evidence>
<evidence type="ECO:0000256" key="2">
    <source>
        <dbReference type="ARBA" id="ARBA00012762"/>
    </source>
</evidence>
<dbReference type="Proteomes" id="UP000034531">
    <property type="component" value="Unassembled WGS sequence"/>
</dbReference>
<name>A0A0G0UGR3_9BACT</name>
<sequence>MAIIASTTLTTRYGDFDVRYHHTKDGDGLSVTTGEFEKGEPLLRIHSSCLFSESFHSITCDCATQLQESLKLIGNDKNGVVVYLFDEGRGAGLITKIKAMELERKEGIDTVEAFDRLGLPPDLRSYQVALQILNDIDMSKVLKLITNNPNKKTVLENAGYKISKIVGLKLDLSESARDYLKMKKEKLGHKYIDID</sequence>